<sequence length="75" mass="8336">MGKKKTRAPESFVLYDIVYQDGTKSSRRRIPAEHVGELDGDKAVASLIEEQDRKIAEKSGMPRAPVKSFTRSSGQ</sequence>
<comment type="caution">
    <text evidence="1">The sequence shown here is derived from an EMBL/GenBank/DDBJ whole genome shotgun (WGS) entry which is preliminary data.</text>
</comment>
<evidence type="ECO:0000313" key="1">
    <source>
        <dbReference type="EMBL" id="MBK1868825.1"/>
    </source>
</evidence>
<protein>
    <submittedName>
        <fullName evidence="1">Uncharacterized protein</fullName>
    </submittedName>
</protein>
<dbReference type="Proteomes" id="UP000616151">
    <property type="component" value="Unassembled WGS sequence"/>
</dbReference>
<accession>A0ACC5R8G0</accession>
<gene>
    <name evidence="1" type="ORF">JHL16_20880</name>
</gene>
<organism evidence="1 2">
    <name type="scientific">Taklimakanibacter albus</name>
    <dbReference type="NCBI Taxonomy" id="2800327"/>
    <lineage>
        <taxon>Bacteria</taxon>
        <taxon>Pseudomonadati</taxon>
        <taxon>Pseudomonadota</taxon>
        <taxon>Alphaproteobacteria</taxon>
        <taxon>Hyphomicrobiales</taxon>
        <taxon>Aestuariivirgaceae</taxon>
        <taxon>Taklimakanibacter</taxon>
    </lineage>
</organism>
<name>A0ACC5R8G0_9HYPH</name>
<reference evidence="1" key="1">
    <citation type="submission" date="2021-01" db="EMBL/GenBank/DDBJ databases">
        <authorList>
            <person name="Sun Q."/>
        </authorList>
    </citation>
    <scope>NUCLEOTIDE SEQUENCE</scope>
    <source>
        <strain evidence="1">YIM B02566</strain>
    </source>
</reference>
<evidence type="ECO:0000313" key="2">
    <source>
        <dbReference type="Proteomes" id="UP000616151"/>
    </source>
</evidence>
<keyword evidence="2" id="KW-1185">Reference proteome</keyword>
<dbReference type="EMBL" id="JAENHL010000007">
    <property type="protein sequence ID" value="MBK1868825.1"/>
    <property type="molecule type" value="Genomic_DNA"/>
</dbReference>
<proteinExistence type="predicted"/>